<reference evidence="2 3" key="1">
    <citation type="journal article" date="2012" name="J. Bacteriol.">
        <title>Whole-Genome Sequence of Nocardiopsis alba Strain ATCC BAA-2165, Associated with Honeybees.</title>
        <authorList>
            <person name="Qiao J."/>
            <person name="Chen L."/>
            <person name="Li Y."/>
            <person name="Wang J."/>
            <person name="Zhang W."/>
            <person name="Chen S."/>
        </authorList>
    </citation>
    <scope>NUCLEOTIDE SEQUENCE [LARGE SCALE GENOMIC DNA]</scope>
    <source>
        <strain evidence="3">ATCC BAA-2165 / BE74</strain>
    </source>
</reference>
<evidence type="ECO:0000313" key="2">
    <source>
        <dbReference type="EMBL" id="AFR10893.1"/>
    </source>
</evidence>
<gene>
    <name evidence="2" type="ordered locus">B005_2003</name>
</gene>
<dbReference type="HOGENOM" id="CLU_3273442_0_0_11"/>
<dbReference type="Proteomes" id="UP000003779">
    <property type="component" value="Chromosome"/>
</dbReference>
<dbReference type="EMBL" id="CP003788">
    <property type="protein sequence ID" value="AFR10893.1"/>
    <property type="molecule type" value="Genomic_DNA"/>
</dbReference>
<feature type="compositionally biased region" description="Basic and acidic residues" evidence="1">
    <location>
        <begin position="16"/>
        <end position="32"/>
    </location>
</feature>
<reference evidence="3" key="2">
    <citation type="submission" date="2012-08" db="EMBL/GenBank/DDBJ databases">
        <title>Whole-genome sequence of Nocardiopsis alba strain ATCC BAA-2165 associated with honeybees.</title>
        <authorList>
            <person name="Qiao J."/>
            <person name="Chen L."/>
            <person name="Li Y."/>
            <person name="Wang J."/>
            <person name="Zhang W."/>
            <person name="Chen S."/>
        </authorList>
    </citation>
    <scope>NUCLEOTIDE SEQUENCE [LARGE SCALE GENOMIC DNA]</scope>
    <source>
        <strain evidence="3">ATCC BAA-2165 / BE74</strain>
    </source>
</reference>
<proteinExistence type="predicted"/>
<accession>J7LB55</accession>
<protein>
    <submittedName>
        <fullName evidence="2">Uncharacterized protein</fullName>
    </submittedName>
</protein>
<sequence>MNHLLEGMVSIFGRNTRLEPDQRNDSSRDRDQLGAMSTKRL</sequence>
<evidence type="ECO:0000256" key="1">
    <source>
        <dbReference type="SAM" id="MobiDB-lite"/>
    </source>
</evidence>
<evidence type="ECO:0000313" key="3">
    <source>
        <dbReference type="Proteomes" id="UP000003779"/>
    </source>
</evidence>
<dbReference type="AlphaFoldDB" id="J7LB55"/>
<name>J7LB55_NOCAA</name>
<organism evidence="2 3">
    <name type="scientific">Nocardiopsis alba (strain ATCC BAA-2165 / BE74)</name>
    <dbReference type="NCBI Taxonomy" id="1205910"/>
    <lineage>
        <taxon>Bacteria</taxon>
        <taxon>Bacillati</taxon>
        <taxon>Actinomycetota</taxon>
        <taxon>Actinomycetes</taxon>
        <taxon>Streptosporangiales</taxon>
        <taxon>Nocardiopsidaceae</taxon>
        <taxon>Nocardiopsis</taxon>
    </lineage>
</organism>
<dbReference type="KEGG" id="nal:B005_2003"/>
<feature type="region of interest" description="Disordered" evidence="1">
    <location>
        <begin position="1"/>
        <end position="41"/>
    </location>
</feature>